<dbReference type="PROSITE" id="PS51257">
    <property type="entry name" value="PROKAR_LIPOPROTEIN"/>
    <property type="match status" value="1"/>
</dbReference>
<dbReference type="AlphaFoldDB" id="A0A1K2HT72"/>
<evidence type="ECO:0000256" key="1">
    <source>
        <dbReference type="SAM" id="Phobius"/>
    </source>
</evidence>
<evidence type="ECO:0008006" key="4">
    <source>
        <dbReference type="Google" id="ProtNLM"/>
    </source>
</evidence>
<evidence type="ECO:0000313" key="2">
    <source>
        <dbReference type="EMBL" id="SFZ81270.1"/>
    </source>
</evidence>
<dbReference type="STRING" id="665118.SAMN02983003_0408"/>
<gene>
    <name evidence="2" type="ORF">SAMN02983003_0408</name>
</gene>
<dbReference type="EMBL" id="FPKU01000001">
    <property type="protein sequence ID" value="SFZ81270.1"/>
    <property type="molecule type" value="Genomic_DNA"/>
</dbReference>
<reference evidence="2 3" key="1">
    <citation type="submission" date="2016-11" db="EMBL/GenBank/DDBJ databases">
        <authorList>
            <person name="Jaros S."/>
            <person name="Januszkiewicz K."/>
            <person name="Wedrychowicz H."/>
        </authorList>
    </citation>
    <scope>NUCLEOTIDE SEQUENCE [LARGE SCALE GENOMIC DNA]</scope>
    <source>
        <strain evidence="2 3">ATCC 23634</strain>
    </source>
</reference>
<sequence length="37" mass="3938">MAAPKPVQQVMWFIALWLGGVACVTVVGLAIRAVLMP</sequence>
<name>A0A1K2HT72_9HYPH</name>
<proteinExistence type="predicted"/>
<accession>A0A1K2HT72</accession>
<feature type="transmembrane region" description="Helical" evidence="1">
    <location>
        <begin position="12"/>
        <end position="35"/>
    </location>
</feature>
<dbReference type="OrthoDB" id="7283774at2"/>
<evidence type="ECO:0000313" key="3">
    <source>
        <dbReference type="Proteomes" id="UP000183447"/>
    </source>
</evidence>
<keyword evidence="3" id="KW-1185">Reference proteome</keyword>
<dbReference type="Proteomes" id="UP000183447">
    <property type="component" value="Unassembled WGS sequence"/>
</dbReference>
<keyword evidence="1" id="KW-0812">Transmembrane</keyword>
<keyword evidence="1" id="KW-0472">Membrane</keyword>
<keyword evidence="1" id="KW-1133">Transmembrane helix</keyword>
<protein>
    <recommendedName>
        <fullName evidence="4">DUF2474 domain-containing protein</fullName>
    </recommendedName>
</protein>
<organism evidence="2 3">
    <name type="scientific">Devosia enhydra</name>
    <dbReference type="NCBI Taxonomy" id="665118"/>
    <lineage>
        <taxon>Bacteria</taxon>
        <taxon>Pseudomonadati</taxon>
        <taxon>Pseudomonadota</taxon>
        <taxon>Alphaproteobacteria</taxon>
        <taxon>Hyphomicrobiales</taxon>
        <taxon>Devosiaceae</taxon>
        <taxon>Devosia</taxon>
    </lineage>
</organism>